<feature type="region of interest" description="Disordered" evidence="1">
    <location>
        <begin position="135"/>
        <end position="159"/>
    </location>
</feature>
<protein>
    <submittedName>
        <fullName evidence="2">Uncharacterized protein</fullName>
    </submittedName>
</protein>
<feature type="region of interest" description="Disordered" evidence="1">
    <location>
        <begin position="238"/>
        <end position="275"/>
    </location>
</feature>
<dbReference type="AlphaFoldDB" id="A0A8H3CFV9"/>
<accession>A0A8H3CFV9</accession>
<feature type="compositionally biased region" description="Polar residues" evidence="1">
    <location>
        <begin position="251"/>
        <end position="260"/>
    </location>
</feature>
<feature type="region of interest" description="Disordered" evidence="1">
    <location>
        <begin position="1"/>
        <end position="29"/>
    </location>
</feature>
<name>A0A8H3CFV9_9AGAM</name>
<feature type="compositionally biased region" description="Low complexity" evidence="1">
    <location>
        <begin position="481"/>
        <end position="496"/>
    </location>
</feature>
<dbReference type="EMBL" id="CAJMWX010001362">
    <property type="protein sequence ID" value="CAE6484095.1"/>
    <property type="molecule type" value="Genomic_DNA"/>
</dbReference>
<dbReference type="Proteomes" id="UP000663888">
    <property type="component" value="Unassembled WGS sequence"/>
</dbReference>
<evidence type="ECO:0000256" key="1">
    <source>
        <dbReference type="SAM" id="MobiDB-lite"/>
    </source>
</evidence>
<sequence>MTLWTFDLHSNDSDIEDDEENCAQSTRQEQVNKELEGLFGCAEDERIVEYKPNPWSIAKINANTRNSALPTKSRTNKTRKPAGDSGSKSSGLEQLWENSKGALKGGRAVSLEANAPNAKKSLRDSISEALRRGGPVATLRDPNAPAQGQNNATEKPTDPLESQLIGRAGHSTPLWQANLAQRSGITLPLDFRHPPDNPTQSLRDSHEETMFQGYIPHEFGAYIPRELSTMPVFNEASSVTGDCGQLDASDESSASDTHSFNKFAPSRDSKDSYTLGESSYLSPYGVRDGMVSSDGFIHKVTSPHPDLRWERTLNERTPDHFRTGSPELGPGWITQSQISLASPYSDIPRRTKFGPSPTVQLIARFAAPNPNGPIPASRYPEYSDPGAYQEESPIFAWSPPSPAPEQSQQYTQPYRRQVYPPHTPEHTSRPTPKKQLTTPPRKKATRGFDSYDTPFWSTLPTPPNSKLKLPVDGIKTTRFRLPGSFLGSSPLSGSSGRTLYKPPPRKRTRSKGDESSATKWKVVRMG</sequence>
<evidence type="ECO:0000313" key="2">
    <source>
        <dbReference type="EMBL" id="CAE6484095.1"/>
    </source>
</evidence>
<reference evidence="2" key="1">
    <citation type="submission" date="2021-01" db="EMBL/GenBank/DDBJ databases">
        <authorList>
            <person name="Kaushik A."/>
        </authorList>
    </citation>
    <scope>NUCLEOTIDE SEQUENCE</scope>
    <source>
        <strain evidence="2">AG4-R118</strain>
    </source>
</reference>
<proteinExistence type="predicted"/>
<evidence type="ECO:0000313" key="3">
    <source>
        <dbReference type="Proteomes" id="UP000663888"/>
    </source>
</evidence>
<feature type="region of interest" description="Disordered" evidence="1">
    <location>
        <begin position="391"/>
        <end position="526"/>
    </location>
</feature>
<comment type="caution">
    <text evidence="2">The sequence shown here is derived from an EMBL/GenBank/DDBJ whole genome shotgun (WGS) entry which is preliminary data.</text>
</comment>
<organism evidence="2 3">
    <name type="scientific">Rhizoctonia solani</name>
    <dbReference type="NCBI Taxonomy" id="456999"/>
    <lineage>
        <taxon>Eukaryota</taxon>
        <taxon>Fungi</taxon>
        <taxon>Dikarya</taxon>
        <taxon>Basidiomycota</taxon>
        <taxon>Agaricomycotina</taxon>
        <taxon>Agaricomycetes</taxon>
        <taxon>Cantharellales</taxon>
        <taxon>Ceratobasidiaceae</taxon>
        <taxon>Rhizoctonia</taxon>
    </lineage>
</organism>
<gene>
    <name evidence="2" type="ORF">RDB_LOCUS129234</name>
</gene>
<feature type="region of interest" description="Disordered" evidence="1">
    <location>
        <begin position="60"/>
        <end position="99"/>
    </location>
</feature>
<feature type="region of interest" description="Disordered" evidence="1">
    <location>
        <begin position="367"/>
        <end position="386"/>
    </location>
</feature>
<feature type="compositionally biased region" description="Polar residues" evidence="1">
    <location>
        <begin position="61"/>
        <end position="73"/>
    </location>
</feature>